<dbReference type="InterPro" id="IPR000028">
    <property type="entry name" value="Chloroperoxidase"/>
</dbReference>
<keyword evidence="4" id="KW-0479">Metal-binding</keyword>
<comment type="similarity">
    <text evidence="7">Belongs to the chloroperoxidase family.</text>
</comment>
<keyword evidence="5" id="KW-0560">Oxidoreductase</keyword>
<evidence type="ECO:0000256" key="4">
    <source>
        <dbReference type="ARBA" id="ARBA00022723"/>
    </source>
</evidence>
<sequence length="62" mass="7120">MTRADASFGDNHSFNETLFEQFVEFNNKFGGGNYNLTVAAELRWQRIQESITTNPNFSFIVP</sequence>
<dbReference type="EMBL" id="KN837299">
    <property type="protein sequence ID" value="KIJ28718.1"/>
    <property type="molecule type" value="Genomic_DNA"/>
</dbReference>
<dbReference type="Proteomes" id="UP000054279">
    <property type="component" value="Unassembled WGS sequence"/>
</dbReference>
<evidence type="ECO:0000313" key="9">
    <source>
        <dbReference type="EMBL" id="KIJ28718.1"/>
    </source>
</evidence>
<comment type="cofactor">
    <cofactor evidence="1">
        <name>heme b</name>
        <dbReference type="ChEBI" id="CHEBI:60344"/>
    </cofactor>
</comment>
<dbReference type="PANTHER" id="PTHR33577:SF9">
    <property type="entry name" value="PEROXIDASE STCC"/>
    <property type="match status" value="1"/>
</dbReference>
<evidence type="ECO:0000256" key="3">
    <source>
        <dbReference type="ARBA" id="ARBA00022617"/>
    </source>
</evidence>
<evidence type="ECO:0000259" key="8">
    <source>
        <dbReference type="PROSITE" id="PS51405"/>
    </source>
</evidence>
<accession>A0A0C9TGY6</accession>
<dbReference type="OrthoDB" id="407298at2759"/>
<feature type="domain" description="Heme haloperoxidase family profile" evidence="8">
    <location>
        <begin position="1"/>
        <end position="62"/>
    </location>
</feature>
<keyword evidence="10" id="KW-1185">Reference proteome</keyword>
<dbReference type="Pfam" id="PF01328">
    <property type="entry name" value="Peroxidase_2"/>
    <property type="match status" value="1"/>
</dbReference>
<name>A0A0C9TGY6_SPHS4</name>
<dbReference type="PROSITE" id="PS51405">
    <property type="entry name" value="HEME_HALOPEROXIDASE"/>
    <property type="match status" value="1"/>
</dbReference>
<evidence type="ECO:0000256" key="1">
    <source>
        <dbReference type="ARBA" id="ARBA00001970"/>
    </source>
</evidence>
<dbReference type="Gene3D" id="1.10.489.10">
    <property type="entry name" value="Chloroperoxidase-like"/>
    <property type="match status" value="1"/>
</dbReference>
<proteinExistence type="inferred from homology"/>
<evidence type="ECO:0000313" key="10">
    <source>
        <dbReference type="Proteomes" id="UP000054279"/>
    </source>
</evidence>
<gene>
    <name evidence="9" type="ORF">M422DRAFT_269926</name>
</gene>
<dbReference type="GO" id="GO:0046872">
    <property type="term" value="F:metal ion binding"/>
    <property type="evidence" value="ECO:0007669"/>
    <property type="project" value="UniProtKB-KW"/>
</dbReference>
<reference evidence="9 10" key="1">
    <citation type="submission" date="2014-06" db="EMBL/GenBank/DDBJ databases">
        <title>Evolutionary Origins and Diversification of the Mycorrhizal Mutualists.</title>
        <authorList>
            <consortium name="DOE Joint Genome Institute"/>
            <consortium name="Mycorrhizal Genomics Consortium"/>
            <person name="Kohler A."/>
            <person name="Kuo A."/>
            <person name="Nagy L.G."/>
            <person name="Floudas D."/>
            <person name="Copeland A."/>
            <person name="Barry K.W."/>
            <person name="Cichocki N."/>
            <person name="Veneault-Fourrey C."/>
            <person name="LaButti K."/>
            <person name="Lindquist E.A."/>
            <person name="Lipzen A."/>
            <person name="Lundell T."/>
            <person name="Morin E."/>
            <person name="Murat C."/>
            <person name="Riley R."/>
            <person name="Ohm R."/>
            <person name="Sun H."/>
            <person name="Tunlid A."/>
            <person name="Henrissat B."/>
            <person name="Grigoriev I.V."/>
            <person name="Hibbett D.S."/>
            <person name="Martin F."/>
        </authorList>
    </citation>
    <scope>NUCLEOTIDE SEQUENCE [LARGE SCALE GENOMIC DNA]</scope>
    <source>
        <strain evidence="9 10">SS14</strain>
    </source>
</reference>
<dbReference type="HOGENOM" id="CLU_2905627_0_0_1"/>
<evidence type="ECO:0000256" key="5">
    <source>
        <dbReference type="ARBA" id="ARBA00023002"/>
    </source>
</evidence>
<dbReference type="InterPro" id="IPR036851">
    <property type="entry name" value="Chloroperoxidase-like_sf"/>
</dbReference>
<dbReference type="PANTHER" id="PTHR33577">
    <property type="entry name" value="STERIGMATOCYSTIN BIOSYNTHESIS PEROXIDASE STCC-RELATED"/>
    <property type="match status" value="1"/>
</dbReference>
<keyword evidence="6" id="KW-0408">Iron</keyword>
<organism evidence="9 10">
    <name type="scientific">Sphaerobolus stellatus (strain SS14)</name>
    <dbReference type="NCBI Taxonomy" id="990650"/>
    <lineage>
        <taxon>Eukaryota</taxon>
        <taxon>Fungi</taxon>
        <taxon>Dikarya</taxon>
        <taxon>Basidiomycota</taxon>
        <taxon>Agaricomycotina</taxon>
        <taxon>Agaricomycetes</taxon>
        <taxon>Phallomycetidae</taxon>
        <taxon>Geastrales</taxon>
        <taxon>Sphaerobolaceae</taxon>
        <taxon>Sphaerobolus</taxon>
    </lineage>
</organism>
<keyword evidence="3" id="KW-0349">Heme</keyword>
<evidence type="ECO:0000256" key="6">
    <source>
        <dbReference type="ARBA" id="ARBA00023004"/>
    </source>
</evidence>
<evidence type="ECO:0000256" key="7">
    <source>
        <dbReference type="ARBA" id="ARBA00025795"/>
    </source>
</evidence>
<evidence type="ECO:0000256" key="2">
    <source>
        <dbReference type="ARBA" id="ARBA00022559"/>
    </source>
</evidence>
<keyword evidence="2" id="KW-0575">Peroxidase</keyword>
<dbReference type="GO" id="GO:0004601">
    <property type="term" value="F:peroxidase activity"/>
    <property type="evidence" value="ECO:0007669"/>
    <property type="project" value="UniProtKB-KW"/>
</dbReference>
<protein>
    <recommendedName>
        <fullName evidence="8">Heme haloperoxidase family profile domain-containing protein</fullName>
    </recommendedName>
</protein>
<dbReference type="AlphaFoldDB" id="A0A0C9TGY6"/>